<comment type="caution">
    <text evidence="6">The sequence shown here is derived from an EMBL/GenBank/DDBJ whole genome shotgun (WGS) entry which is preliminary data.</text>
</comment>
<proteinExistence type="predicted"/>
<organism evidence="6 7">
    <name type="scientific">Ktedonospora formicarum</name>
    <dbReference type="NCBI Taxonomy" id="2778364"/>
    <lineage>
        <taxon>Bacteria</taxon>
        <taxon>Bacillati</taxon>
        <taxon>Chloroflexota</taxon>
        <taxon>Ktedonobacteria</taxon>
        <taxon>Ktedonobacterales</taxon>
        <taxon>Ktedonobacteraceae</taxon>
        <taxon>Ktedonospora</taxon>
    </lineage>
</organism>
<feature type="domain" description="Beta galactosidase small chain/" evidence="5">
    <location>
        <begin position="1"/>
        <end position="202"/>
    </location>
</feature>
<name>A0A8J3I083_9CHLR</name>
<dbReference type="SMART" id="SM01038">
    <property type="entry name" value="Bgal_small_N"/>
    <property type="match status" value="1"/>
</dbReference>
<dbReference type="AlphaFoldDB" id="A0A8J3I083"/>
<evidence type="ECO:0000256" key="2">
    <source>
        <dbReference type="ARBA" id="ARBA00012756"/>
    </source>
</evidence>
<dbReference type="PANTHER" id="PTHR46323">
    <property type="entry name" value="BETA-GALACTOSIDASE"/>
    <property type="match status" value="1"/>
</dbReference>
<dbReference type="InterPro" id="IPR004199">
    <property type="entry name" value="B-gal_small/dom_5"/>
</dbReference>
<dbReference type="SUPFAM" id="SSF74650">
    <property type="entry name" value="Galactose mutarotase-like"/>
    <property type="match status" value="1"/>
</dbReference>
<evidence type="ECO:0000256" key="1">
    <source>
        <dbReference type="ARBA" id="ARBA00001412"/>
    </source>
</evidence>
<dbReference type="EMBL" id="BNJF01000003">
    <property type="protein sequence ID" value="GHO47537.1"/>
    <property type="molecule type" value="Genomic_DNA"/>
</dbReference>
<dbReference type="GO" id="GO:0030246">
    <property type="term" value="F:carbohydrate binding"/>
    <property type="evidence" value="ECO:0007669"/>
    <property type="project" value="InterPro"/>
</dbReference>
<keyword evidence="7" id="KW-1185">Reference proteome</keyword>
<dbReference type="InterPro" id="IPR050347">
    <property type="entry name" value="Bact_Beta-galactosidase"/>
</dbReference>
<sequence>MSEESGYVTVTYSYQLPTPVPVMVTVSYTVRPDGTILIQAKYPGSPNLPELPVFGLSFRVKAKYHRFRWYGMGPDENYIDRVHGARLGIFESTAQENLSQYIVPQECGNRTGVRWAQVTADKGLGLRFVAVDAPFELGVLPYTPFELENALHREELPEPNYTVINIMAKQMGVGGDDSFGAPVHDEYCISSEQPLEVSFLLNVCS</sequence>
<dbReference type="GO" id="GO:0009341">
    <property type="term" value="C:beta-galactosidase complex"/>
    <property type="evidence" value="ECO:0007669"/>
    <property type="project" value="InterPro"/>
</dbReference>
<evidence type="ECO:0000256" key="3">
    <source>
        <dbReference type="ARBA" id="ARBA00022801"/>
    </source>
</evidence>
<keyword evidence="3" id="KW-0378">Hydrolase</keyword>
<dbReference type="Pfam" id="PF02929">
    <property type="entry name" value="Bgal_small_N"/>
    <property type="match status" value="1"/>
</dbReference>
<dbReference type="Proteomes" id="UP000612362">
    <property type="component" value="Unassembled WGS sequence"/>
</dbReference>
<dbReference type="GO" id="GO:0005990">
    <property type="term" value="P:lactose catabolic process"/>
    <property type="evidence" value="ECO:0007669"/>
    <property type="project" value="TreeGrafter"/>
</dbReference>
<gene>
    <name evidence="6" type="ORF">KSX_57000</name>
</gene>
<comment type="catalytic activity">
    <reaction evidence="1">
        <text>Hydrolysis of terminal non-reducing beta-D-galactose residues in beta-D-galactosides.</text>
        <dbReference type="EC" id="3.2.1.23"/>
    </reaction>
</comment>
<dbReference type="Gene3D" id="2.70.98.10">
    <property type="match status" value="1"/>
</dbReference>
<dbReference type="InterPro" id="IPR011013">
    <property type="entry name" value="Gal_mutarotase_sf_dom"/>
</dbReference>
<dbReference type="EC" id="3.2.1.23" evidence="2"/>
<evidence type="ECO:0000313" key="7">
    <source>
        <dbReference type="Proteomes" id="UP000612362"/>
    </source>
</evidence>
<dbReference type="PANTHER" id="PTHR46323:SF2">
    <property type="entry name" value="BETA-GALACTOSIDASE"/>
    <property type="match status" value="1"/>
</dbReference>
<accession>A0A8J3I083</accession>
<keyword evidence="4" id="KW-0326">Glycosidase</keyword>
<dbReference type="InterPro" id="IPR014718">
    <property type="entry name" value="GH-type_carb-bd"/>
</dbReference>
<evidence type="ECO:0000259" key="5">
    <source>
        <dbReference type="SMART" id="SM01038"/>
    </source>
</evidence>
<evidence type="ECO:0000313" key="6">
    <source>
        <dbReference type="EMBL" id="GHO47537.1"/>
    </source>
</evidence>
<dbReference type="GO" id="GO:0004565">
    <property type="term" value="F:beta-galactosidase activity"/>
    <property type="evidence" value="ECO:0007669"/>
    <property type="project" value="UniProtKB-EC"/>
</dbReference>
<protein>
    <recommendedName>
        <fullName evidence="2">beta-galactosidase</fullName>
        <ecNumber evidence="2">3.2.1.23</ecNumber>
    </recommendedName>
</protein>
<evidence type="ECO:0000256" key="4">
    <source>
        <dbReference type="ARBA" id="ARBA00023295"/>
    </source>
</evidence>
<reference evidence="6" key="1">
    <citation type="submission" date="2020-10" db="EMBL/GenBank/DDBJ databases">
        <title>Taxonomic study of unclassified bacteria belonging to the class Ktedonobacteria.</title>
        <authorList>
            <person name="Yabe S."/>
            <person name="Wang C.M."/>
            <person name="Zheng Y."/>
            <person name="Sakai Y."/>
            <person name="Cavaletti L."/>
            <person name="Monciardini P."/>
            <person name="Donadio S."/>
        </authorList>
    </citation>
    <scope>NUCLEOTIDE SEQUENCE</scope>
    <source>
        <strain evidence="6">SOSP1-1</strain>
    </source>
</reference>